<sequence length="126" mass="13178">MGAPVVHFEIGAANGDRSRRFYADLFGWTVTPFPGGEDYGVVDTGSGTGIGGGIMQAPEGMQPWVTVYVGVDDLEKSLSRAEELGARRVMGPAPVGDMGEIAMFADPDGNILGLFAATREATPAEQ</sequence>
<accession>A0ABP8W036</accession>
<dbReference type="RefSeq" id="WP_345378385.1">
    <property type="nucleotide sequence ID" value="NZ_BAABIC010000002.1"/>
</dbReference>
<dbReference type="EMBL" id="BAABIC010000002">
    <property type="protein sequence ID" value="GAA4677597.1"/>
    <property type="molecule type" value="Genomic_DNA"/>
</dbReference>
<evidence type="ECO:0000259" key="1">
    <source>
        <dbReference type="PROSITE" id="PS51819"/>
    </source>
</evidence>
<evidence type="ECO:0000313" key="2">
    <source>
        <dbReference type="EMBL" id="GAA4677597.1"/>
    </source>
</evidence>
<evidence type="ECO:0000313" key="3">
    <source>
        <dbReference type="Proteomes" id="UP001500325"/>
    </source>
</evidence>
<dbReference type="PROSITE" id="PS51819">
    <property type="entry name" value="VOC"/>
    <property type="match status" value="1"/>
</dbReference>
<feature type="domain" description="VOC" evidence="1">
    <location>
        <begin position="4"/>
        <end position="117"/>
    </location>
</feature>
<dbReference type="Gene3D" id="3.10.180.10">
    <property type="entry name" value="2,3-Dihydroxybiphenyl 1,2-Dioxygenase, domain 1"/>
    <property type="match status" value="1"/>
</dbReference>
<gene>
    <name evidence="2" type="ORF">GCM10023215_07920</name>
</gene>
<reference evidence="3" key="1">
    <citation type="journal article" date="2019" name="Int. J. Syst. Evol. Microbiol.">
        <title>The Global Catalogue of Microorganisms (GCM) 10K type strain sequencing project: providing services to taxonomists for standard genome sequencing and annotation.</title>
        <authorList>
            <consortium name="The Broad Institute Genomics Platform"/>
            <consortium name="The Broad Institute Genome Sequencing Center for Infectious Disease"/>
            <person name="Wu L."/>
            <person name="Ma J."/>
        </authorList>
    </citation>
    <scope>NUCLEOTIDE SEQUENCE [LARGE SCALE GENOMIC DNA]</scope>
    <source>
        <strain evidence="3">JCM 18055</strain>
    </source>
</reference>
<dbReference type="SUPFAM" id="SSF54593">
    <property type="entry name" value="Glyoxalase/Bleomycin resistance protein/Dihydroxybiphenyl dioxygenase"/>
    <property type="match status" value="1"/>
</dbReference>
<comment type="caution">
    <text evidence="2">The sequence shown here is derived from an EMBL/GenBank/DDBJ whole genome shotgun (WGS) entry which is preliminary data.</text>
</comment>
<dbReference type="PANTHER" id="PTHR33993">
    <property type="entry name" value="GLYOXALASE-RELATED"/>
    <property type="match status" value="1"/>
</dbReference>
<proteinExistence type="predicted"/>
<dbReference type="InterPro" id="IPR037523">
    <property type="entry name" value="VOC_core"/>
</dbReference>
<dbReference type="Pfam" id="PF18029">
    <property type="entry name" value="Glyoxalase_6"/>
    <property type="match status" value="1"/>
</dbReference>
<keyword evidence="3" id="KW-1185">Reference proteome</keyword>
<dbReference type="Proteomes" id="UP001500325">
    <property type="component" value="Unassembled WGS sequence"/>
</dbReference>
<dbReference type="InterPro" id="IPR029068">
    <property type="entry name" value="Glyas_Bleomycin-R_OHBP_Dase"/>
</dbReference>
<name>A0ABP8W036_9PSEU</name>
<dbReference type="InterPro" id="IPR052164">
    <property type="entry name" value="Anthracycline_SecMetBiosynth"/>
</dbReference>
<dbReference type="CDD" id="cd07247">
    <property type="entry name" value="SgaA_N_like"/>
    <property type="match status" value="1"/>
</dbReference>
<dbReference type="InterPro" id="IPR041581">
    <property type="entry name" value="Glyoxalase_6"/>
</dbReference>
<organism evidence="2 3">
    <name type="scientific">Pseudonocardia yuanmonensis</name>
    <dbReference type="NCBI Taxonomy" id="1095914"/>
    <lineage>
        <taxon>Bacteria</taxon>
        <taxon>Bacillati</taxon>
        <taxon>Actinomycetota</taxon>
        <taxon>Actinomycetes</taxon>
        <taxon>Pseudonocardiales</taxon>
        <taxon>Pseudonocardiaceae</taxon>
        <taxon>Pseudonocardia</taxon>
    </lineage>
</organism>
<protein>
    <submittedName>
        <fullName evidence="2">VOC family protein</fullName>
    </submittedName>
</protein>